<evidence type="ECO:0000313" key="1">
    <source>
        <dbReference type="EMBL" id="KAK3911840.1"/>
    </source>
</evidence>
<proteinExistence type="predicted"/>
<dbReference type="EMBL" id="JAHWGI010000287">
    <property type="protein sequence ID" value="KAK3911840.1"/>
    <property type="molecule type" value="Genomic_DNA"/>
</dbReference>
<dbReference type="GO" id="GO:0016829">
    <property type="term" value="F:lyase activity"/>
    <property type="evidence" value="ECO:0007669"/>
    <property type="project" value="UniProtKB-KW"/>
</dbReference>
<protein>
    <submittedName>
        <fullName evidence="1">Argininosuccinate lyase</fullName>
    </submittedName>
</protein>
<reference evidence="1" key="1">
    <citation type="submission" date="2021-07" db="EMBL/GenBank/DDBJ databases">
        <authorList>
            <person name="Catto M.A."/>
            <person name="Jacobson A."/>
            <person name="Kennedy G."/>
            <person name="Labadie P."/>
            <person name="Hunt B.G."/>
            <person name="Srinivasan R."/>
        </authorList>
    </citation>
    <scope>NUCLEOTIDE SEQUENCE</scope>
    <source>
        <strain evidence="1">PL_HMW_Pooled</strain>
        <tissue evidence="1">Head</tissue>
    </source>
</reference>
<comment type="caution">
    <text evidence="1">The sequence shown here is derived from an EMBL/GenBank/DDBJ whole genome shotgun (WGS) entry which is preliminary data.</text>
</comment>
<organism evidence="1 2">
    <name type="scientific">Frankliniella fusca</name>
    <dbReference type="NCBI Taxonomy" id="407009"/>
    <lineage>
        <taxon>Eukaryota</taxon>
        <taxon>Metazoa</taxon>
        <taxon>Ecdysozoa</taxon>
        <taxon>Arthropoda</taxon>
        <taxon>Hexapoda</taxon>
        <taxon>Insecta</taxon>
        <taxon>Pterygota</taxon>
        <taxon>Neoptera</taxon>
        <taxon>Paraneoptera</taxon>
        <taxon>Thysanoptera</taxon>
        <taxon>Terebrantia</taxon>
        <taxon>Thripoidea</taxon>
        <taxon>Thripidae</taxon>
        <taxon>Frankliniella</taxon>
    </lineage>
</organism>
<dbReference type="AlphaFoldDB" id="A0AAE1LA25"/>
<name>A0AAE1LA25_9NEOP</name>
<reference evidence="1" key="2">
    <citation type="journal article" date="2023" name="BMC Genomics">
        <title>Pest status, molecular evolution, and epigenetic factors derived from the genome assembly of Frankliniella fusca, a thysanopteran phytovirus vector.</title>
        <authorList>
            <person name="Catto M.A."/>
            <person name="Labadie P.E."/>
            <person name="Jacobson A.L."/>
            <person name="Kennedy G.G."/>
            <person name="Srinivasan R."/>
            <person name="Hunt B.G."/>
        </authorList>
    </citation>
    <scope>NUCLEOTIDE SEQUENCE</scope>
    <source>
        <strain evidence="1">PL_HMW_Pooled</strain>
    </source>
</reference>
<dbReference type="Proteomes" id="UP001219518">
    <property type="component" value="Unassembled WGS sequence"/>
</dbReference>
<accession>A0AAE1LA25</accession>
<keyword evidence="2" id="KW-1185">Reference proteome</keyword>
<gene>
    <name evidence="1" type="ORF">KUF71_004520</name>
</gene>
<keyword evidence="1" id="KW-0456">Lyase</keyword>
<evidence type="ECO:0000313" key="2">
    <source>
        <dbReference type="Proteomes" id="UP001219518"/>
    </source>
</evidence>
<sequence>MPLLPQSLPIQSALAYVGSISDHCVDLKASSLTQANSFQENLTEDWSCCSPLGCVVFCMEPHVKVY</sequence>